<dbReference type="Proteomes" id="UP000265180">
    <property type="component" value="Chromosome 11"/>
</dbReference>
<dbReference type="Gene3D" id="2.10.110.10">
    <property type="entry name" value="Cysteine Rich Protein"/>
    <property type="match status" value="1"/>
</dbReference>
<feature type="domain" description="LIM zinc-binding" evidence="5">
    <location>
        <begin position="1"/>
        <end position="42"/>
    </location>
</feature>
<reference evidence="6" key="3">
    <citation type="submission" date="2025-08" db="UniProtKB">
        <authorList>
            <consortium name="Ensembl"/>
        </authorList>
    </citation>
    <scope>IDENTIFICATION</scope>
    <source>
        <strain evidence="6">HNI</strain>
    </source>
</reference>
<keyword evidence="3 4" id="KW-0440">LIM domain</keyword>
<reference evidence="6 7" key="2">
    <citation type="submission" date="2017-04" db="EMBL/GenBank/DDBJ databases">
        <title>CpG methylation of centromeres and impact of large insertions on vertebrate speciation.</title>
        <authorList>
            <person name="Ichikawa K."/>
            <person name="Yoshimura J."/>
            <person name="Morishita S."/>
        </authorList>
    </citation>
    <scope>NUCLEOTIDE SEQUENCE</scope>
    <source>
        <strain evidence="6 7">HNI</strain>
    </source>
</reference>
<dbReference type="Pfam" id="PF00412">
    <property type="entry name" value="LIM"/>
    <property type="match status" value="1"/>
</dbReference>
<reference evidence="6" key="4">
    <citation type="submission" date="2025-09" db="UniProtKB">
        <authorList>
            <consortium name="Ensembl"/>
        </authorList>
    </citation>
    <scope>IDENTIFICATION</scope>
    <source>
        <strain evidence="6">HNI</strain>
    </source>
</reference>
<dbReference type="PANTHER" id="PTHR24219:SF4">
    <property type="entry name" value="LIM DOMAIN-CONTAINING PROTEIN JUB"/>
    <property type="match status" value="1"/>
</dbReference>
<evidence type="ECO:0000256" key="3">
    <source>
        <dbReference type="ARBA" id="ARBA00023038"/>
    </source>
</evidence>
<dbReference type="PROSITE" id="PS50023">
    <property type="entry name" value="LIM_DOMAIN_2"/>
    <property type="match status" value="1"/>
</dbReference>
<name>A0A3P9M0B3_ORYLA</name>
<evidence type="ECO:0000256" key="2">
    <source>
        <dbReference type="ARBA" id="ARBA00022833"/>
    </source>
</evidence>
<accession>A0A3P9M0B3</accession>
<dbReference type="Ensembl" id="ENSORLT00020001952.1">
    <property type="protein sequence ID" value="ENSORLP00020026443.1"/>
    <property type="gene ID" value="ENSORLG00020008885.1"/>
</dbReference>
<keyword evidence="2 4" id="KW-0862">Zinc</keyword>
<organism evidence="6 7">
    <name type="scientific">Oryzias latipes</name>
    <name type="common">Japanese rice fish</name>
    <name type="synonym">Japanese killifish</name>
    <dbReference type="NCBI Taxonomy" id="8090"/>
    <lineage>
        <taxon>Eukaryota</taxon>
        <taxon>Metazoa</taxon>
        <taxon>Chordata</taxon>
        <taxon>Craniata</taxon>
        <taxon>Vertebrata</taxon>
        <taxon>Euteleostomi</taxon>
        <taxon>Actinopterygii</taxon>
        <taxon>Neopterygii</taxon>
        <taxon>Teleostei</taxon>
        <taxon>Neoteleostei</taxon>
        <taxon>Acanthomorphata</taxon>
        <taxon>Ovalentaria</taxon>
        <taxon>Atherinomorphae</taxon>
        <taxon>Beloniformes</taxon>
        <taxon>Adrianichthyidae</taxon>
        <taxon>Oryziinae</taxon>
        <taxon>Oryzias</taxon>
    </lineage>
</organism>
<evidence type="ECO:0000259" key="5">
    <source>
        <dbReference type="PROSITE" id="PS50023"/>
    </source>
</evidence>
<dbReference type="InterPro" id="IPR001781">
    <property type="entry name" value="Znf_LIM"/>
</dbReference>
<dbReference type="AlphaFoldDB" id="A0A3P9M0B3"/>
<dbReference type="SUPFAM" id="SSF57716">
    <property type="entry name" value="Glucocorticoid receptor-like (DNA-binding domain)"/>
    <property type="match status" value="1"/>
</dbReference>
<evidence type="ECO:0000313" key="7">
    <source>
        <dbReference type="Proteomes" id="UP000265180"/>
    </source>
</evidence>
<dbReference type="GO" id="GO:0046872">
    <property type="term" value="F:metal ion binding"/>
    <property type="evidence" value="ECO:0007669"/>
    <property type="project" value="UniProtKB-KW"/>
</dbReference>
<evidence type="ECO:0000256" key="4">
    <source>
        <dbReference type="PROSITE-ProRule" id="PRU00125"/>
    </source>
</evidence>
<sequence>MSYHPSCFRCVVCSKELQGQAFAADSSSRVYCISDYHRVQAPRCAACHLAIVPTEVSLCLRKCHNCIFLFHKINPSNCFLCLILSGGHRVHSSGFIKQIFPHRMLRWRGQPHLNNLRFAPR</sequence>
<proteinExistence type="predicted"/>
<dbReference type="PANTHER" id="PTHR24219">
    <property type="entry name" value="LIM DOMAIN-CONTAINING PROTEIN JUB"/>
    <property type="match status" value="1"/>
</dbReference>
<reference key="1">
    <citation type="journal article" date="2007" name="Nature">
        <title>The medaka draft genome and insights into vertebrate genome evolution.</title>
        <authorList>
            <person name="Kasahara M."/>
            <person name="Naruse K."/>
            <person name="Sasaki S."/>
            <person name="Nakatani Y."/>
            <person name="Qu W."/>
            <person name="Ahsan B."/>
            <person name="Yamada T."/>
            <person name="Nagayasu Y."/>
            <person name="Doi K."/>
            <person name="Kasai Y."/>
            <person name="Jindo T."/>
            <person name="Kobayashi D."/>
            <person name="Shimada A."/>
            <person name="Toyoda A."/>
            <person name="Kuroki Y."/>
            <person name="Fujiyama A."/>
            <person name="Sasaki T."/>
            <person name="Shimizu A."/>
            <person name="Asakawa S."/>
            <person name="Shimizu N."/>
            <person name="Hashimoto S."/>
            <person name="Yang J."/>
            <person name="Lee Y."/>
            <person name="Matsushima K."/>
            <person name="Sugano S."/>
            <person name="Sakaizumi M."/>
            <person name="Narita T."/>
            <person name="Ohishi K."/>
            <person name="Haga S."/>
            <person name="Ohta F."/>
            <person name="Nomoto H."/>
            <person name="Nogata K."/>
            <person name="Morishita T."/>
            <person name="Endo T."/>
            <person name="Shin-I T."/>
            <person name="Takeda H."/>
            <person name="Morishita S."/>
            <person name="Kohara Y."/>
        </authorList>
    </citation>
    <scope>NUCLEOTIDE SEQUENCE [LARGE SCALE GENOMIC DNA]</scope>
    <source>
        <strain>Hd-rR</strain>
    </source>
</reference>
<evidence type="ECO:0000256" key="1">
    <source>
        <dbReference type="ARBA" id="ARBA00022723"/>
    </source>
</evidence>
<protein>
    <recommendedName>
        <fullName evidence="5">LIM zinc-binding domain-containing protein</fullName>
    </recommendedName>
</protein>
<keyword evidence="1 4" id="KW-0479">Metal-binding</keyword>
<dbReference type="InterPro" id="IPR047172">
    <property type="entry name" value="Ajuba-like"/>
</dbReference>
<evidence type="ECO:0000313" key="6">
    <source>
        <dbReference type="Ensembl" id="ENSORLP00020026443.1"/>
    </source>
</evidence>